<comment type="caution">
    <text evidence="2">The sequence shown here is derived from an EMBL/GenBank/DDBJ whole genome shotgun (WGS) entry which is preliminary data.</text>
</comment>
<sequence length="512" mass="57369">MSGPMKTHGSIASWWSSVHPRTETVPTNETPFVINSSDMHQSIATLGLIDPLRIGTDSISSAPLPTIQFAHLNEDDLNSGGSWCNRNLDKDKEISRFVIYLLGRYTVPINPLQIYSIVHEWERYQQQRQLVLQRQWMQLIRQQKRRQRRLEEYNRHLRQFASVITQQHLNQLRKARTFREFKEIMLDRNTVTAAAIGTDDEDQSVPSPEDPESRSLVESPLQYPVSGQTIVAAASSALEFPGGAGGGIVVTSLRSTRKSSTRESRAIMEPPISDSTEPMVNVNVKSNQINPTQPTNKEANSSAIGVSHGSREFGCKSAFCFNKNKIHFSFLLLPLLRMMIIEAVSEVELRNAFDSYQEFRRTACRPRNQTLCVRSLLGLQQEHTTVVIPSGFHVRRCGLQIQPVCGYHDLSAVSDDEPSLGGMNNGGSGGPNHATTMGSDGNRGMDEWYGYPQPGSISEVEQLEYTIDRGRYSSCECETSEEECLPTNVTLRTQAVAISRVKIHLQAIYLTK</sequence>
<feature type="region of interest" description="Disordered" evidence="1">
    <location>
        <begin position="195"/>
        <end position="218"/>
    </location>
</feature>
<name>A0A8E0S010_9TREM</name>
<dbReference type="OrthoDB" id="6241716at2759"/>
<dbReference type="AlphaFoldDB" id="A0A8E0S010"/>
<keyword evidence="3" id="KW-1185">Reference proteome</keyword>
<dbReference type="Proteomes" id="UP000728185">
    <property type="component" value="Unassembled WGS sequence"/>
</dbReference>
<reference evidence="2" key="1">
    <citation type="submission" date="2019-05" db="EMBL/GenBank/DDBJ databases">
        <title>Annotation for the trematode Fasciolopsis buski.</title>
        <authorList>
            <person name="Choi Y.-J."/>
        </authorList>
    </citation>
    <scope>NUCLEOTIDE SEQUENCE</scope>
    <source>
        <strain evidence="2">HT</strain>
        <tissue evidence="2">Whole worm</tissue>
    </source>
</reference>
<gene>
    <name evidence="2" type="ORF">FBUS_01063</name>
</gene>
<evidence type="ECO:0000256" key="1">
    <source>
        <dbReference type="SAM" id="MobiDB-lite"/>
    </source>
</evidence>
<evidence type="ECO:0000313" key="3">
    <source>
        <dbReference type="Proteomes" id="UP000728185"/>
    </source>
</evidence>
<protein>
    <submittedName>
        <fullName evidence="2">Uncharacterized protein</fullName>
    </submittedName>
</protein>
<dbReference type="EMBL" id="LUCM01002803">
    <property type="protein sequence ID" value="KAA0196833.1"/>
    <property type="molecule type" value="Genomic_DNA"/>
</dbReference>
<accession>A0A8E0S010</accession>
<evidence type="ECO:0000313" key="2">
    <source>
        <dbReference type="EMBL" id="KAA0196833.1"/>
    </source>
</evidence>
<proteinExistence type="predicted"/>
<organism evidence="2 3">
    <name type="scientific">Fasciolopsis buskii</name>
    <dbReference type="NCBI Taxonomy" id="27845"/>
    <lineage>
        <taxon>Eukaryota</taxon>
        <taxon>Metazoa</taxon>
        <taxon>Spiralia</taxon>
        <taxon>Lophotrochozoa</taxon>
        <taxon>Platyhelminthes</taxon>
        <taxon>Trematoda</taxon>
        <taxon>Digenea</taxon>
        <taxon>Plagiorchiida</taxon>
        <taxon>Echinostomata</taxon>
        <taxon>Echinostomatoidea</taxon>
        <taxon>Fasciolidae</taxon>
        <taxon>Fasciolopsis</taxon>
    </lineage>
</organism>